<accession>A8PG19</accession>
<name>A8PG19_BRUMA</name>
<proteinExistence type="predicted"/>
<gene>
    <name evidence="1" type="ORF">Bm1_24515</name>
</gene>
<protein>
    <submittedName>
        <fullName evidence="1">Uncharacterized protein</fullName>
    </submittedName>
</protein>
<dbReference type="EMBL" id="DS239156">
    <property type="protein sequence ID" value="EDP34797.1"/>
    <property type="molecule type" value="Genomic_DNA"/>
</dbReference>
<evidence type="ECO:0000313" key="1">
    <source>
        <dbReference type="EMBL" id="EDP34797.1"/>
    </source>
</evidence>
<organism evidence="1">
    <name type="scientific">Brugia malayi</name>
    <name type="common">Filarial nematode worm</name>
    <dbReference type="NCBI Taxonomy" id="6279"/>
    <lineage>
        <taxon>Eukaryota</taxon>
        <taxon>Metazoa</taxon>
        <taxon>Ecdysozoa</taxon>
        <taxon>Nematoda</taxon>
        <taxon>Chromadorea</taxon>
        <taxon>Rhabditida</taxon>
        <taxon>Spirurina</taxon>
        <taxon>Spiruromorpha</taxon>
        <taxon>Filarioidea</taxon>
        <taxon>Onchocercidae</taxon>
        <taxon>Brugia</taxon>
    </lineage>
</organism>
<sequence>MSSSCIVISVEKWHELIEMSSSDIVVSAANDMVISVESAYMTIPHFSFQVFDDLHQLIPSYHEYSITDLLTHSYSPTSGDSAGMPEYFISRGHQ</sequence>
<reference evidence="1" key="1">
    <citation type="journal article" date="2007" name="Science">
        <title>Draft genome of the filarial nematode parasite Brugia malayi.</title>
        <authorList>
            <person name="Ghedin E."/>
            <person name="Wang S."/>
            <person name="Spiro D."/>
            <person name="Caler E."/>
            <person name="Zhao Q."/>
            <person name="Crabtree J."/>
            <person name="Allen J.E."/>
            <person name="Delcher A.L."/>
            <person name="Guiliano D.B."/>
            <person name="Miranda-Saavedra D."/>
            <person name="Angiuoli S.V."/>
            <person name="Creasy T."/>
            <person name="Amedeo P."/>
            <person name="Haas B."/>
            <person name="El-Sayed N.M."/>
            <person name="Wortman J.R."/>
            <person name="Feldblyum T."/>
            <person name="Tallon L."/>
            <person name="Schatz M."/>
            <person name="Shumway M."/>
            <person name="Koo H."/>
            <person name="Salzberg S.L."/>
            <person name="Schobel S."/>
            <person name="Pertea M."/>
            <person name="Pop M."/>
            <person name="White O."/>
            <person name="Barton G.J."/>
            <person name="Carlow C.K."/>
            <person name="Crawford M.J."/>
            <person name="Daub J."/>
            <person name="Dimmic M.W."/>
            <person name="Estes C.F."/>
            <person name="Foster J.M."/>
            <person name="Ganatra M."/>
            <person name="Gregory W.F."/>
            <person name="Johnson N.M."/>
            <person name="Jin J."/>
            <person name="Komuniecki R."/>
            <person name="Korf I."/>
            <person name="Kumar S."/>
            <person name="Laney S."/>
            <person name="Li B.W."/>
            <person name="Li W."/>
            <person name="Lindblom T.H."/>
            <person name="Lustigman S."/>
            <person name="Ma D."/>
            <person name="Maina C.V."/>
            <person name="Martin D.M."/>
            <person name="McCarter J.P."/>
            <person name="McReynolds L."/>
            <person name="Mitreva M."/>
            <person name="Nutman T.B."/>
            <person name="Parkinson J."/>
            <person name="Peregrin-Alvarez J.M."/>
            <person name="Poole C."/>
            <person name="Ren Q."/>
            <person name="Saunders L."/>
            <person name="Sluder A.E."/>
            <person name="Smith K."/>
            <person name="Stanke M."/>
            <person name="Unnasch T.R."/>
            <person name="Ware J."/>
            <person name="Wei A.D."/>
            <person name="Weil G."/>
            <person name="Williams D.J."/>
            <person name="Zhang Y."/>
            <person name="Williams S.A."/>
            <person name="Fraser-Liggett C."/>
            <person name="Slatko B."/>
            <person name="Blaxter M.L."/>
            <person name="Scott A.L."/>
        </authorList>
    </citation>
    <scope>NUCLEOTIDE SEQUENCE [LARGE SCALE GENOMIC DNA]</scope>
</reference>
<dbReference type="AlphaFoldDB" id="A8PG19"/>